<dbReference type="AlphaFoldDB" id="Q21173"/>
<dbReference type="OMA" id="KYSGYDD"/>
<gene>
    <name evidence="2" type="ORF">CELE_K03B4.2</name>
    <name evidence="2 4" type="ORF">K03B4.2</name>
</gene>
<protein>
    <submittedName>
        <fullName evidence="2">HUN domain-containing protein</fullName>
    </submittedName>
</protein>
<feature type="compositionally biased region" description="Basic and acidic residues" evidence="1">
    <location>
        <begin position="18"/>
        <end position="28"/>
    </location>
</feature>
<dbReference type="InParanoid" id="Q21173"/>
<keyword evidence="5" id="KW-1267">Proteomics identification</keyword>
<evidence type="ECO:0000313" key="4">
    <source>
        <dbReference type="WormBase" id="K03B4.2"/>
    </source>
</evidence>
<dbReference type="PIR" id="T29726">
    <property type="entry name" value="T29726"/>
</dbReference>
<feature type="region of interest" description="Disordered" evidence="1">
    <location>
        <begin position="1"/>
        <end position="29"/>
    </location>
</feature>
<name>Q21173_CAEEL</name>
<accession>Q21173</accession>
<dbReference type="HOGENOM" id="CLU_1808012_0_0_1"/>
<evidence type="ECO:0007829" key="5">
    <source>
        <dbReference type="PeptideAtlas" id="Q21173"/>
    </source>
</evidence>
<dbReference type="FunCoup" id="Q21173">
    <property type="interactions" value="178"/>
</dbReference>
<sequence length="150" mass="16332">MPMPFTRDDDYDSDPEVQAEKEMAKKDPIGFAIDSSSLTSMKKAAAAAAKDQVSTTPPNLVIGSNGGAGTIATVPRSKSQDEIVKKQKTAGQSKALKKQRSRGISGCSSRKYSGYDDEMDEDFGDDEDYDHYGGQEVFDEDEEDTFVAKK</sequence>
<proteinExistence type="evidence at protein level"/>
<feature type="compositionally biased region" description="Acidic residues" evidence="1">
    <location>
        <begin position="115"/>
        <end position="129"/>
    </location>
</feature>
<evidence type="ECO:0000313" key="3">
    <source>
        <dbReference type="Proteomes" id="UP000001940"/>
    </source>
</evidence>
<dbReference type="Bgee" id="WBGene00019354">
    <property type="expression patterns" value="Expressed in germ line (C elegans) and 4 other cell types or tissues"/>
</dbReference>
<dbReference type="Proteomes" id="UP000001940">
    <property type="component" value="Chromosome V"/>
</dbReference>
<dbReference type="PeptideAtlas" id="Q21173"/>
<organism evidence="2 3">
    <name type="scientific">Caenorhabditis elegans</name>
    <dbReference type="NCBI Taxonomy" id="6239"/>
    <lineage>
        <taxon>Eukaryota</taxon>
        <taxon>Metazoa</taxon>
        <taxon>Ecdysozoa</taxon>
        <taxon>Nematoda</taxon>
        <taxon>Chromadorea</taxon>
        <taxon>Rhabditida</taxon>
        <taxon>Rhabditina</taxon>
        <taxon>Rhabditomorpha</taxon>
        <taxon>Rhabditoidea</taxon>
        <taxon>Rhabditidae</taxon>
        <taxon>Peloderinae</taxon>
        <taxon>Caenorhabditis</taxon>
    </lineage>
</organism>
<dbReference type="WormBase" id="K03B4.2">
    <property type="protein sequence ID" value="CE07322"/>
    <property type="gene ID" value="WBGene00019354"/>
</dbReference>
<dbReference type="EMBL" id="BX284605">
    <property type="protein sequence ID" value="CCD71024.1"/>
    <property type="molecule type" value="Genomic_DNA"/>
</dbReference>
<feature type="region of interest" description="Disordered" evidence="1">
    <location>
        <begin position="42"/>
        <end position="150"/>
    </location>
</feature>
<dbReference type="OrthoDB" id="5863502at2759"/>
<reference evidence="2 3" key="1">
    <citation type="journal article" date="1998" name="Science">
        <title>Genome sequence of the nematode C. elegans: a platform for investigating biology.</title>
        <authorList>
            <consortium name="The C. elegans sequencing consortium"/>
            <person name="Sulson J.E."/>
            <person name="Waterston R."/>
        </authorList>
    </citation>
    <scope>NUCLEOTIDE SEQUENCE [LARGE SCALE GENOMIC DNA]</scope>
    <source>
        <strain evidence="2 3">Bristol N2</strain>
    </source>
</reference>
<dbReference type="PaxDb" id="6239-K03B4.2"/>
<feature type="compositionally biased region" description="Acidic residues" evidence="1">
    <location>
        <begin position="137"/>
        <end position="150"/>
    </location>
</feature>
<evidence type="ECO:0000256" key="1">
    <source>
        <dbReference type="SAM" id="MobiDB-lite"/>
    </source>
</evidence>
<dbReference type="UCSC" id="K03B4.2">
    <property type="organism name" value="c. elegans"/>
</dbReference>
<evidence type="ECO:0000313" key="2">
    <source>
        <dbReference type="EMBL" id="CCD71024.1"/>
    </source>
</evidence>
<keyword evidence="3" id="KW-1185">Reference proteome</keyword>
<dbReference type="eggNOG" id="ENOG502THPR">
    <property type="taxonomic scope" value="Eukaryota"/>
</dbReference>
<dbReference type="AGR" id="WB:WBGene00019354"/>